<sequence>MGKDSEVDHVIAKVDFGDSDPWDLPSKSRIESDDQIWWFFCRQDVGKTIKRTTKSGYWKITGKEREIKARNTKICIGKKKIVVFLMGKSSAGRKTNWVIHEYHPLVQNPQRPYIICRLEKKADKKDATPGCDVGEPSASAGVDNISDIENPVAPSAISEELGHAEVNAALLSQPLLSSDWRLPEEDVLYLSELFGDEYPTNNCVMDKNQPEPDNSLPHQVYCYFLTLYFY</sequence>
<evidence type="ECO:0000259" key="5">
    <source>
        <dbReference type="PROSITE" id="PS51005"/>
    </source>
</evidence>
<comment type="caution">
    <text evidence="6">The sequence shown here is derived from an EMBL/GenBank/DDBJ whole genome shotgun (WGS) entry which is preliminary data.</text>
</comment>
<accession>A0AA88JGP4</accession>
<keyword evidence="3" id="KW-0804">Transcription</keyword>
<dbReference type="PROSITE" id="PS51005">
    <property type="entry name" value="NAC"/>
    <property type="match status" value="1"/>
</dbReference>
<keyword evidence="7" id="KW-1185">Reference proteome</keyword>
<dbReference type="InterPro" id="IPR003441">
    <property type="entry name" value="NAC-dom"/>
</dbReference>
<keyword evidence="4" id="KW-0539">Nucleus</keyword>
<dbReference type="Proteomes" id="UP001187192">
    <property type="component" value="Unassembled WGS sequence"/>
</dbReference>
<dbReference type="Pfam" id="PF02365">
    <property type="entry name" value="NAM"/>
    <property type="match status" value="1"/>
</dbReference>
<keyword evidence="2" id="KW-0238">DNA-binding</keyword>
<dbReference type="InterPro" id="IPR036093">
    <property type="entry name" value="NAC_dom_sf"/>
</dbReference>
<evidence type="ECO:0000313" key="6">
    <source>
        <dbReference type="EMBL" id="GMN73834.1"/>
    </source>
</evidence>
<name>A0AA88JGP4_FICCA</name>
<dbReference type="GO" id="GO:0003677">
    <property type="term" value="F:DNA binding"/>
    <property type="evidence" value="ECO:0007669"/>
    <property type="project" value="UniProtKB-KW"/>
</dbReference>
<gene>
    <name evidence="6" type="ORF">TIFTF001_056139</name>
</gene>
<dbReference type="SUPFAM" id="SSF101941">
    <property type="entry name" value="NAC domain"/>
    <property type="match status" value="1"/>
</dbReference>
<evidence type="ECO:0000256" key="2">
    <source>
        <dbReference type="ARBA" id="ARBA00023125"/>
    </source>
</evidence>
<organism evidence="6 7">
    <name type="scientific">Ficus carica</name>
    <name type="common">Common fig</name>
    <dbReference type="NCBI Taxonomy" id="3494"/>
    <lineage>
        <taxon>Eukaryota</taxon>
        <taxon>Viridiplantae</taxon>
        <taxon>Streptophyta</taxon>
        <taxon>Embryophyta</taxon>
        <taxon>Tracheophyta</taxon>
        <taxon>Spermatophyta</taxon>
        <taxon>Magnoliopsida</taxon>
        <taxon>eudicotyledons</taxon>
        <taxon>Gunneridae</taxon>
        <taxon>Pentapetalae</taxon>
        <taxon>rosids</taxon>
        <taxon>fabids</taxon>
        <taxon>Rosales</taxon>
        <taxon>Moraceae</taxon>
        <taxon>Ficeae</taxon>
        <taxon>Ficus</taxon>
    </lineage>
</organism>
<dbReference type="EMBL" id="BTGU01019769">
    <property type="protein sequence ID" value="GMN73834.1"/>
    <property type="molecule type" value="Genomic_DNA"/>
</dbReference>
<proteinExistence type="predicted"/>
<protein>
    <recommendedName>
        <fullName evidence="5">NAC domain-containing protein</fullName>
    </recommendedName>
</protein>
<evidence type="ECO:0000256" key="3">
    <source>
        <dbReference type="ARBA" id="ARBA00023163"/>
    </source>
</evidence>
<evidence type="ECO:0000313" key="7">
    <source>
        <dbReference type="Proteomes" id="UP001187192"/>
    </source>
</evidence>
<dbReference type="AlphaFoldDB" id="A0AA88JGP4"/>
<feature type="domain" description="NAC" evidence="5">
    <location>
        <begin position="1"/>
        <end position="121"/>
    </location>
</feature>
<dbReference type="PANTHER" id="PTHR31744">
    <property type="entry name" value="PROTEIN CUP-SHAPED COTYLEDON 2-RELATED"/>
    <property type="match status" value="1"/>
</dbReference>
<keyword evidence="1" id="KW-0805">Transcription regulation</keyword>
<dbReference type="Gene3D" id="2.170.150.80">
    <property type="entry name" value="NAC domain"/>
    <property type="match status" value="1"/>
</dbReference>
<reference evidence="6" key="1">
    <citation type="submission" date="2023-07" db="EMBL/GenBank/DDBJ databases">
        <title>draft genome sequence of fig (Ficus carica).</title>
        <authorList>
            <person name="Takahashi T."/>
            <person name="Nishimura K."/>
        </authorList>
    </citation>
    <scope>NUCLEOTIDE SEQUENCE</scope>
</reference>
<dbReference type="GO" id="GO:0006355">
    <property type="term" value="P:regulation of DNA-templated transcription"/>
    <property type="evidence" value="ECO:0007669"/>
    <property type="project" value="InterPro"/>
</dbReference>
<evidence type="ECO:0000256" key="1">
    <source>
        <dbReference type="ARBA" id="ARBA00023015"/>
    </source>
</evidence>
<evidence type="ECO:0000256" key="4">
    <source>
        <dbReference type="ARBA" id="ARBA00023242"/>
    </source>
</evidence>